<keyword evidence="5" id="KW-0472">Membrane</keyword>
<dbReference type="AlphaFoldDB" id="A0A1L0B3W0"/>
<evidence type="ECO:0000256" key="2">
    <source>
        <dbReference type="ARBA" id="ARBA00022692"/>
    </source>
</evidence>
<dbReference type="EMBL" id="FQNF01000028">
    <property type="protein sequence ID" value="SGZ39683.1"/>
    <property type="molecule type" value="Genomic_DNA"/>
</dbReference>
<dbReference type="InterPro" id="IPR013946">
    <property type="entry name" value="NCA2-like"/>
</dbReference>
<dbReference type="OrthoDB" id="3971476at2759"/>
<accession>A0A1L0B3W0</accession>
<reference evidence="7" key="1">
    <citation type="submission" date="2016-11" db="EMBL/GenBank/DDBJ databases">
        <authorList>
            <person name="Guldener U."/>
        </authorList>
    </citation>
    <scope>NUCLEOTIDE SEQUENCE [LARGE SCALE GENOMIC DNA]</scope>
</reference>
<evidence type="ECO:0000256" key="3">
    <source>
        <dbReference type="ARBA" id="ARBA00022989"/>
    </source>
</evidence>
<dbReference type="GO" id="GO:0005741">
    <property type="term" value="C:mitochondrial outer membrane"/>
    <property type="evidence" value="ECO:0007669"/>
    <property type="project" value="TreeGrafter"/>
</dbReference>
<comment type="subcellular location">
    <subcellularLocation>
        <location evidence="1">Mitochondrion membrane</location>
        <topology evidence="1">Multi-pass membrane protein</topology>
    </subcellularLocation>
</comment>
<keyword evidence="3" id="KW-1133">Transmembrane helix</keyword>
<dbReference type="Pfam" id="PF08637">
    <property type="entry name" value="NCA2"/>
    <property type="match status" value="1"/>
</dbReference>
<evidence type="ECO:0000256" key="4">
    <source>
        <dbReference type="ARBA" id="ARBA00023128"/>
    </source>
</evidence>
<dbReference type="Proteomes" id="UP000183365">
    <property type="component" value="Unassembled WGS sequence"/>
</dbReference>
<organism evidence="6 7">
    <name type="scientific">Hanseniaspora guilliermondii</name>
    <dbReference type="NCBI Taxonomy" id="56406"/>
    <lineage>
        <taxon>Eukaryota</taxon>
        <taxon>Fungi</taxon>
        <taxon>Dikarya</taxon>
        <taxon>Ascomycota</taxon>
        <taxon>Saccharomycotina</taxon>
        <taxon>Saccharomycetes</taxon>
        <taxon>Saccharomycodales</taxon>
        <taxon>Saccharomycodaceae</taxon>
        <taxon>Hanseniaspora</taxon>
    </lineage>
</organism>
<dbReference type="VEuPathDB" id="FungiDB:HGUI_01883"/>
<keyword evidence="4" id="KW-0496">Mitochondrion</keyword>
<proteinExistence type="predicted"/>
<evidence type="ECO:0000256" key="1">
    <source>
        <dbReference type="ARBA" id="ARBA00004225"/>
    </source>
</evidence>
<gene>
    <name evidence="6" type="ORF">HGUI_01883</name>
</gene>
<sequence length="447" mass="51862">MAISSIDYFFGTNSNAPVVYFQPIIQTILKKNKSFKSSDQYDGVYVDDVYNSIESCKNDIAFFKKVQGSMRLRVQYFVNVYFWTFNWLEVSQKKFISKTVEDSLSYIENQKESINRYFITMASDDHDKKQQEKTSLDFVSYESKRPTFYSFNWITLLAVAYGAGVSYKSAMDAWMLHRKSIYEFFTKNLWKSIILEPLTKIVDTLNNTDTKGMSIVASDYTLANEKNSLKEQYELFLTKNHTEKMQLSDSNKEDELEKKFLHLYNTIVNKPWSSLAKGDLITVLMITLQRIKLEANVSLASIDKIIESQNLLMKLIGITPAFAILIATYRFVIKPILYDAPLSFVSNIIQIIKNQFLVINDKDFDVKTEYITLIGNLMQTKSKDANNEYFYFYVAELANLGMHQIPTSLHLTFLKYISMILDANDNQSICSVVANMDTVYHSYFYRT</sequence>
<dbReference type="PANTHER" id="PTHR28234:SF1">
    <property type="entry name" value="NUCLEAR CONTROL OF ATPASE PROTEIN 2"/>
    <property type="match status" value="1"/>
</dbReference>
<name>A0A1L0B3W0_9ASCO</name>
<protein>
    <recommendedName>
        <fullName evidence="8">Nuclear control of ATPase protein 2</fullName>
    </recommendedName>
</protein>
<evidence type="ECO:0000313" key="7">
    <source>
        <dbReference type="Proteomes" id="UP000183365"/>
    </source>
</evidence>
<evidence type="ECO:0000313" key="6">
    <source>
        <dbReference type="EMBL" id="SGZ39683.1"/>
    </source>
</evidence>
<dbReference type="PANTHER" id="PTHR28234">
    <property type="entry name" value="NUCLEAR CONTROL OF ATPASE PROTEIN 2"/>
    <property type="match status" value="1"/>
</dbReference>
<keyword evidence="2" id="KW-0812">Transmembrane</keyword>
<keyword evidence="7" id="KW-1185">Reference proteome</keyword>
<evidence type="ECO:0000256" key="5">
    <source>
        <dbReference type="ARBA" id="ARBA00023136"/>
    </source>
</evidence>
<evidence type="ECO:0008006" key="8">
    <source>
        <dbReference type="Google" id="ProtNLM"/>
    </source>
</evidence>